<organism evidence="1 2">
    <name type="scientific">Candidatus Buchananbacteria bacterium RBG_13_39_9</name>
    <dbReference type="NCBI Taxonomy" id="1797531"/>
    <lineage>
        <taxon>Bacteria</taxon>
        <taxon>Candidatus Buchananiibacteriota</taxon>
    </lineage>
</organism>
<proteinExistence type="predicted"/>
<gene>
    <name evidence="1" type="ORF">A2Y67_01550</name>
</gene>
<evidence type="ECO:0000313" key="1">
    <source>
        <dbReference type="EMBL" id="OGY42727.1"/>
    </source>
</evidence>
<sequence>MGKEKVFFITTAYSTSCILLCQVLEKEVDCNITIFGSDEFEEMQKEMSDAVICMIISLEKPEDMPDLPNIYQKWRPAYPKMPMVFLIPDTCNEYDYIEDSLTSVFEDECQKFDDLVKMIRKLVD</sequence>
<dbReference type="Proteomes" id="UP000176260">
    <property type="component" value="Unassembled WGS sequence"/>
</dbReference>
<protein>
    <submittedName>
        <fullName evidence="1">Uncharacterized protein</fullName>
    </submittedName>
</protein>
<accession>A0A1G1XTU6</accession>
<evidence type="ECO:0000313" key="2">
    <source>
        <dbReference type="Proteomes" id="UP000176260"/>
    </source>
</evidence>
<reference evidence="1 2" key="1">
    <citation type="journal article" date="2016" name="Nat. Commun.">
        <title>Thousands of microbial genomes shed light on interconnected biogeochemical processes in an aquifer system.</title>
        <authorList>
            <person name="Anantharaman K."/>
            <person name="Brown C.T."/>
            <person name="Hug L.A."/>
            <person name="Sharon I."/>
            <person name="Castelle C.J."/>
            <person name="Probst A.J."/>
            <person name="Thomas B.C."/>
            <person name="Singh A."/>
            <person name="Wilkins M.J."/>
            <person name="Karaoz U."/>
            <person name="Brodie E.L."/>
            <person name="Williams K.H."/>
            <person name="Hubbard S.S."/>
            <person name="Banfield J.F."/>
        </authorList>
    </citation>
    <scope>NUCLEOTIDE SEQUENCE [LARGE SCALE GENOMIC DNA]</scope>
</reference>
<dbReference type="EMBL" id="MHIA01000008">
    <property type="protein sequence ID" value="OGY42727.1"/>
    <property type="molecule type" value="Genomic_DNA"/>
</dbReference>
<comment type="caution">
    <text evidence="1">The sequence shown here is derived from an EMBL/GenBank/DDBJ whole genome shotgun (WGS) entry which is preliminary data.</text>
</comment>
<name>A0A1G1XTU6_9BACT</name>
<dbReference type="AlphaFoldDB" id="A0A1G1XTU6"/>